<keyword evidence="2" id="KW-1185">Reference proteome</keyword>
<feature type="non-terminal residue" evidence="1">
    <location>
        <position position="87"/>
    </location>
</feature>
<dbReference type="AlphaFoldDB" id="B9TII8"/>
<evidence type="ECO:0000313" key="2">
    <source>
        <dbReference type="Proteomes" id="UP000008311"/>
    </source>
</evidence>
<proteinExistence type="predicted"/>
<reference evidence="2" key="1">
    <citation type="journal article" date="2010" name="Nat. Biotechnol.">
        <title>Draft genome sequence of the oilseed species Ricinus communis.</title>
        <authorList>
            <person name="Chan A.P."/>
            <person name="Crabtree J."/>
            <person name="Zhao Q."/>
            <person name="Lorenzi H."/>
            <person name="Orvis J."/>
            <person name="Puiu D."/>
            <person name="Melake-Berhan A."/>
            <person name="Jones K.M."/>
            <person name="Redman J."/>
            <person name="Chen G."/>
            <person name="Cahoon E.B."/>
            <person name="Gedil M."/>
            <person name="Stanke M."/>
            <person name="Haas B.J."/>
            <person name="Wortman J.R."/>
            <person name="Fraser-Liggett C.M."/>
            <person name="Ravel J."/>
            <person name="Rabinowicz P.D."/>
        </authorList>
    </citation>
    <scope>NUCLEOTIDE SEQUENCE [LARGE SCALE GENOMIC DNA]</scope>
    <source>
        <strain evidence="2">cv. Hale</strain>
    </source>
</reference>
<protein>
    <submittedName>
        <fullName evidence="1">Uncharacterized protein</fullName>
    </submittedName>
</protein>
<dbReference type="InParanoid" id="B9TII8"/>
<gene>
    <name evidence="1" type="ORF">RCOM_1781410</name>
</gene>
<dbReference type="Proteomes" id="UP000008311">
    <property type="component" value="Unassembled WGS sequence"/>
</dbReference>
<sequence>MAPATRCNLQRLYGHRVAADVRAGVERAAGHQRYGRDSARAQRRRTADAVVAARTDKRAHPGCARKRRCLSRSDDQRRIDEANCALR</sequence>
<evidence type="ECO:0000313" key="1">
    <source>
        <dbReference type="EMBL" id="EEF24327.1"/>
    </source>
</evidence>
<name>B9TII8_RICCO</name>
<dbReference type="EMBL" id="EQ982619">
    <property type="protein sequence ID" value="EEF24327.1"/>
    <property type="molecule type" value="Genomic_DNA"/>
</dbReference>
<accession>B9TII8</accession>
<organism evidence="1 2">
    <name type="scientific">Ricinus communis</name>
    <name type="common">Castor bean</name>
    <dbReference type="NCBI Taxonomy" id="3988"/>
    <lineage>
        <taxon>Eukaryota</taxon>
        <taxon>Viridiplantae</taxon>
        <taxon>Streptophyta</taxon>
        <taxon>Embryophyta</taxon>
        <taxon>Tracheophyta</taxon>
        <taxon>Spermatophyta</taxon>
        <taxon>Magnoliopsida</taxon>
        <taxon>eudicotyledons</taxon>
        <taxon>Gunneridae</taxon>
        <taxon>Pentapetalae</taxon>
        <taxon>rosids</taxon>
        <taxon>fabids</taxon>
        <taxon>Malpighiales</taxon>
        <taxon>Euphorbiaceae</taxon>
        <taxon>Acalyphoideae</taxon>
        <taxon>Acalypheae</taxon>
        <taxon>Ricinus</taxon>
    </lineage>
</organism>